<evidence type="ECO:0000313" key="7">
    <source>
        <dbReference type="EMBL" id="NNH10943.1"/>
    </source>
</evidence>
<dbReference type="SUPFAM" id="SSF103481">
    <property type="entry name" value="Multidrug resistance efflux transporter EmrE"/>
    <property type="match status" value="2"/>
</dbReference>
<evidence type="ECO:0000256" key="1">
    <source>
        <dbReference type="ARBA" id="ARBA00004141"/>
    </source>
</evidence>
<comment type="subcellular location">
    <subcellularLocation>
        <location evidence="1">Membrane</location>
        <topology evidence="1">Multi-pass membrane protein</topology>
    </subcellularLocation>
</comment>
<feature type="transmembrane region" description="Helical" evidence="5">
    <location>
        <begin position="59"/>
        <end position="80"/>
    </location>
</feature>
<feature type="domain" description="EamA" evidence="6">
    <location>
        <begin position="6"/>
        <end position="131"/>
    </location>
</feature>
<dbReference type="GO" id="GO:0016020">
    <property type="term" value="C:membrane"/>
    <property type="evidence" value="ECO:0007669"/>
    <property type="project" value="UniProtKB-SubCell"/>
</dbReference>
<name>A0A849BAP5_9BURK</name>
<proteinExistence type="predicted"/>
<evidence type="ECO:0000313" key="8">
    <source>
        <dbReference type="Proteomes" id="UP000542973"/>
    </source>
</evidence>
<keyword evidence="2 5" id="KW-0812">Transmembrane</keyword>
<feature type="transmembrane region" description="Helical" evidence="5">
    <location>
        <begin position="33"/>
        <end position="52"/>
    </location>
</feature>
<keyword evidence="3 5" id="KW-1133">Transmembrane helix</keyword>
<feature type="transmembrane region" description="Helical" evidence="5">
    <location>
        <begin position="260"/>
        <end position="276"/>
    </location>
</feature>
<evidence type="ECO:0000256" key="2">
    <source>
        <dbReference type="ARBA" id="ARBA00022692"/>
    </source>
</evidence>
<gene>
    <name evidence="7" type="ORF">HLB16_08625</name>
</gene>
<dbReference type="InterPro" id="IPR037185">
    <property type="entry name" value="EmrE-like"/>
</dbReference>
<feature type="transmembrane region" description="Helical" evidence="5">
    <location>
        <begin position="117"/>
        <end position="133"/>
    </location>
</feature>
<feature type="transmembrane region" description="Helical" evidence="5">
    <location>
        <begin position="235"/>
        <end position="254"/>
    </location>
</feature>
<evidence type="ECO:0000259" key="6">
    <source>
        <dbReference type="Pfam" id="PF00892"/>
    </source>
</evidence>
<dbReference type="InterPro" id="IPR000620">
    <property type="entry name" value="EamA_dom"/>
</dbReference>
<feature type="transmembrane region" description="Helical" evidence="5">
    <location>
        <begin position="86"/>
        <end position="105"/>
    </location>
</feature>
<dbReference type="InterPro" id="IPR050638">
    <property type="entry name" value="AA-Vitamin_Transporters"/>
</dbReference>
<dbReference type="Pfam" id="PF00892">
    <property type="entry name" value="EamA"/>
    <property type="match status" value="2"/>
</dbReference>
<dbReference type="PANTHER" id="PTHR32322:SF9">
    <property type="entry name" value="AMINO-ACID METABOLITE EFFLUX PUMP-RELATED"/>
    <property type="match status" value="1"/>
</dbReference>
<feature type="transmembrane region" description="Helical" evidence="5">
    <location>
        <begin position="139"/>
        <end position="158"/>
    </location>
</feature>
<feature type="domain" description="EamA" evidence="6">
    <location>
        <begin position="140"/>
        <end position="275"/>
    </location>
</feature>
<evidence type="ECO:0000256" key="5">
    <source>
        <dbReference type="SAM" id="Phobius"/>
    </source>
</evidence>
<feature type="transmembrane region" description="Helical" evidence="5">
    <location>
        <begin position="170"/>
        <end position="188"/>
    </location>
</feature>
<dbReference type="Proteomes" id="UP000542973">
    <property type="component" value="Unassembled WGS sequence"/>
</dbReference>
<sequence length="302" mass="32795">MSLMQVACAILVPLLWGYQYVPIKIGLSEFPPLFFLGLRFIAMALLLVPFVARPTRQQLVSIVKVSIFVSTLNFGLMYTGLGLGTATHAAVVYQLSTPFIILLSWPMLGERPSLRTVLGILTAFVGVVLASGGRISGDSIAILFIALAAFAYALGNVMTKRYGLNDPLMLLAWMSLFTIPTTLLGSLMLEHGQLEAFRAADLQGWMSLAYTVLIGGIAGFGMWFWLISQCTMSRVAPFSLLMPVFGVLSSVLFLGEQLSMMLIIGAVLTLIGVAVSQRTTAPPYAEQATRSHQNSTQQQKVH</sequence>
<feature type="transmembrane region" description="Helical" evidence="5">
    <location>
        <begin position="208"/>
        <end position="228"/>
    </location>
</feature>
<comment type="caution">
    <text evidence="7">The sequence shown here is derived from an EMBL/GenBank/DDBJ whole genome shotgun (WGS) entry which is preliminary data.</text>
</comment>
<organism evidence="7 8">
    <name type="scientific">Cupriavidus gilardii</name>
    <dbReference type="NCBI Taxonomy" id="82541"/>
    <lineage>
        <taxon>Bacteria</taxon>
        <taxon>Pseudomonadati</taxon>
        <taxon>Pseudomonadota</taxon>
        <taxon>Betaproteobacteria</taxon>
        <taxon>Burkholderiales</taxon>
        <taxon>Burkholderiaceae</taxon>
        <taxon>Cupriavidus</taxon>
    </lineage>
</organism>
<protein>
    <submittedName>
        <fullName evidence="7">EamA family transporter</fullName>
    </submittedName>
</protein>
<dbReference type="AlphaFoldDB" id="A0A849BAP5"/>
<evidence type="ECO:0000256" key="4">
    <source>
        <dbReference type="ARBA" id="ARBA00023136"/>
    </source>
</evidence>
<evidence type="ECO:0000256" key="3">
    <source>
        <dbReference type="ARBA" id="ARBA00022989"/>
    </source>
</evidence>
<dbReference type="EMBL" id="JABEMD010000011">
    <property type="protein sequence ID" value="NNH10943.1"/>
    <property type="molecule type" value="Genomic_DNA"/>
</dbReference>
<reference evidence="7 8" key="1">
    <citation type="submission" date="2020-05" db="EMBL/GenBank/DDBJ databases">
        <title>MicrobeNet Type strains.</title>
        <authorList>
            <person name="Nicholson A.C."/>
        </authorList>
    </citation>
    <scope>NUCLEOTIDE SEQUENCE [LARGE SCALE GENOMIC DNA]</scope>
    <source>
        <strain evidence="7 8">ATCC 700815</strain>
    </source>
</reference>
<accession>A0A849BAP5</accession>
<dbReference type="RefSeq" id="WP_151022891.1">
    <property type="nucleotide sequence ID" value="NZ_BAAAEB010000006.1"/>
</dbReference>
<keyword evidence="4 5" id="KW-0472">Membrane</keyword>
<dbReference type="PANTHER" id="PTHR32322">
    <property type="entry name" value="INNER MEMBRANE TRANSPORTER"/>
    <property type="match status" value="1"/>
</dbReference>